<evidence type="ECO:0000256" key="4">
    <source>
        <dbReference type="ARBA" id="ARBA00022603"/>
    </source>
</evidence>
<dbReference type="InterPro" id="IPR008332">
    <property type="entry name" value="MethylG_MeTrfase_N"/>
</dbReference>
<dbReference type="FunFam" id="1.10.10.10:FF:000214">
    <property type="entry name" value="Methylated-DNA--protein-cysteine methyltransferase"/>
    <property type="match status" value="1"/>
</dbReference>
<dbReference type="SMART" id="SM00342">
    <property type="entry name" value="HTH_ARAC"/>
    <property type="match status" value="1"/>
</dbReference>
<evidence type="ECO:0000256" key="2">
    <source>
        <dbReference type="ARBA" id="ARBA00008711"/>
    </source>
</evidence>
<feature type="domain" description="HTH araC/xylS-type" evidence="11">
    <location>
        <begin position="11"/>
        <end position="108"/>
    </location>
</feature>
<evidence type="ECO:0000256" key="9">
    <source>
        <dbReference type="ARBA" id="ARBA00023204"/>
    </source>
</evidence>
<dbReference type="Gene3D" id="1.10.10.10">
    <property type="entry name" value="Winged helix-like DNA-binding domain superfamily/Winged helix DNA-binding domain"/>
    <property type="match status" value="1"/>
</dbReference>
<dbReference type="InterPro" id="IPR018060">
    <property type="entry name" value="HTH_AraC"/>
</dbReference>
<dbReference type="InterPro" id="IPR014048">
    <property type="entry name" value="MethylDNA_cys_MeTrfase_DNA-bd"/>
</dbReference>
<proteinExistence type="inferred from homology"/>
<dbReference type="GO" id="GO:0032259">
    <property type="term" value="P:methylation"/>
    <property type="evidence" value="ECO:0007669"/>
    <property type="project" value="UniProtKB-KW"/>
</dbReference>
<dbReference type="PROSITE" id="PS01124">
    <property type="entry name" value="HTH_ARAC_FAMILY_2"/>
    <property type="match status" value="1"/>
</dbReference>
<dbReference type="Gene3D" id="1.10.10.60">
    <property type="entry name" value="Homeodomain-like"/>
    <property type="match status" value="1"/>
</dbReference>
<dbReference type="CDD" id="cd06445">
    <property type="entry name" value="ATase"/>
    <property type="match status" value="1"/>
</dbReference>
<evidence type="ECO:0000256" key="8">
    <source>
        <dbReference type="ARBA" id="ARBA00023163"/>
    </source>
</evidence>
<dbReference type="EC" id="2.1.1.63" evidence="3"/>
<evidence type="ECO:0000256" key="6">
    <source>
        <dbReference type="ARBA" id="ARBA00022763"/>
    </source>
</evidence>
<dbReference type="InterPro" id="IPR036631">
    <property type="entry name" value="MGMT_N_sf"/>
</dbReference>
<dbReference type="EMBL" id="FLOC01000005">
    <property type="protein sequence ID" value="SBS28740.1"/>
    <property type="molecule type" value="Genomic_DNA"/>
</dbReference>
<evidence type="ECO:0000256" key="1">
    <source>
        <dbReference type="ARBA" id="ARBA00001286"/>
    </source>
</evidence>
<dbReference type="Pfam" id="PF02870">
    <property type="entry name" value="Methyltransf_1N"/>
    <property type="match status" value="1"/>
</dbReference>
<dbReference type="InterPro" id="IPR001497">
    <property type="entry name" value="MethylDNA_cys_MeTrfase_AS"/>
</dbReference>
<dbReference type="GO" id="GO:0003700">
    <property type="term" value="F:DNA-binding transcription factor activity"/>
    <property type="evidence" value="ECO:0007669"/>
    <property type="project" value="InterPro"/>
</dbReference>
<dbReference type="GO" id="GO:0003908">
    <property type="term" value="F:methylated-DNA-[protein]-cysteine S-methyltransferase activity"/>
    <property type="evidence" value="ECO:0007669"/>
    <property type="project" value="UniProtKB-EC"/>
</dbReference>
<dbReference type="PROSITE" id="PS00374">
    <property type="entry name" value="MGMT"/>
    <property type="match status" value="1"/>
</dbReference>
<evidence type="ECO:0000259" key="11">
    <source>
        <dbReference type="PROSITE" id="PS01124"/>
    </source>
</evidence>
<keyword evidence="6" id="KW-0227">DNA damage</keyword>
<organism evidence="12 13">
    <name type="scientific">Marinomonas aquimarina</name>
    <dbReference type="NCBI Taxonomy" id="295068"/>
    <lineage>
        <taxon>Bacteria</taxon>
        <taxon>Pseudomonadati</taxon>
        <taxon>Pseudomonadota</taxon>
        <taxon>Gammaproteobacteria</taxon>
        <taxon>Oceanospirillales</taxon>
        <taxon>Oceanospirillaceae</taxon>
        <taxon>Marinomonas</taxon>
    </lineage>
</organism>
<dbReference type="GO" id="GO:0043565">
    <property type="term" value="F:sequence-specific DNA binding"/>
    <property type="evidence" value="ECO:0007669"/>
    <property type="project" value="InterPro"/>
</dbReference>
<comment type="catalytic activity">
    <reaction evidence="10">
        <text>a 6-O-methyl-2'-deoxyguanosine in DNA + L-cysteinyl-[protein] = S-methyl-L-cysteinyl-[protein] + a 2'-deoxyguanosine in DNA</text>
        <dbReference type="Rhea" id="RHEA:24000"/>
        <dbReference type="Rhea" id="RHEA-COMP:10131"/>
        <dbReference type="Rhea" id="RHEA-COMP:10132"/>
        <dbReference type="Rhea" id="RHEA-COMP:11367"/>
        <dbReference type="Rhea" id="RHEA-COMP:11368"/>
        <dbReference type="ChEBI" id="CHEBI:29950"/>
        <dbReference type="ChEBI" id="CHEBI:82612"/>
        <dbReference type="ChEBI" id="CHEBI:85445"/>
        <dbReference type="ChEBI" id="CHEBI:85448"/>
        <dbReference type="EC" id="2.1.1.63"/>
    </reaction>
</comment>
<dbReference type="AlphaFoldDB" id="A0A1A8T7Z7"/>
<evidence type="ECO:0000313" key="12">
    <source>
        <dbReference type="EMBL" id="SBS28740.1"/>
    </source>
</evidence>
<dbReference type="RefSeq" id="WP_067206877.1">
    <property type="nucleotide sequence ID" value="NZ_FLOC01000005.1"/>
</dbReference>
<dbReference type="OrthoDB" id="9811249at2"/>
<keyword evidence="5" id="KW-0808">Transferase</keyword>
<dbReference type="Gene3D" id="3.30.160.70">
    <property type="entry name" value="Methylated DNA-protein cysteine methyltransferase domain"/>
    <property type="match status" value="1"/>
</dbReference>
<accession>A0A1A8T7Z7</accession>
<sequence length="283" mass="31250">MSDSRDYQRIQQAIEFIVAHKTEQPSLEAIAQSVHLSPFHFQRMFQHWAGVSPKKFMQFLSVEHAKTLLGSNKTLQQTSLEVGLSSTGRLHDLFVSIEGMTPGQYKSGGAGLHIDYQFYSTPFGTVLIAATDLGICHMAFCDDQTKALAELNTFFDHATLSQRPHPHHDDGLSIFSASDDGPYAISLHLAGTPFQIKVWQSLLSIPLGGLSNYAQIAHAIDQPTAARAVGSAIAKNPIAYIIPCHRVIRNTGELGNYRWGSLRKNAIIGWEAAQLESERNHDE</sequence>
<protein>
    <recommendedName>
        <fullName evidence="3">methylated-DNA--[protein]-cysteine S-methyltransferase</fullName>
        <ecNumber evidence="3">2.1.1.63</ecNumber>
    </recommendedName>
</protein>
<gene>
    <name evidence="12" type="primary">ada_1</name>
    <name evidence="12" type="ORF">MAQ5080_01195</name>
</gene>
<evidence type="ECO:0000256" key="5">
    <source>
        <dbReference type="ARBA" id="ARBA00022679"/>
    </source>
</evidence>
<comment type="similarity">
    <text evidence="2">Belongs to the MGMT family.</text>
</comment>
<dbReference type="GO" id="GO:0006281">
    <property type="term" value="P:DNA repair"/>
    <property type="evidence" value="ECO:0007669"/>
    <property type="project" value="UniProtKB-KW"/>
</dbReference>
<evidence type="ECO:0000256" key="10">
    <source>
        <dbReference type="ARBA" id="ARBA00049348"/>
    </source>
</evidence>
<dbReference type="SUPFAM" id="SSF53155">
    <property type="entry name" value="Methylated DNA-protein cysteine methyltransferase domain"/>
    <property type="match status" value="1"/>
</dbReference>
<keyword evidence="8" id="KW-0804">Transcription</keyword>
<name>A0A1A8T7Z7_9GAMM</name>
<dbReference type="PANTHER" id="PTHR10815:SF13">
    <property type="entry name" value="METHYLATED-DNA--PROTEIN-CYSTEINE METHYLTRANSFERASE"/>
    <property type="match status" value="1"/>
</dbReference>
<keyword evidence="9" id="KW-0234">DNA repair</keyword>
<dbReference type="SUPFAM" id="SSF46689">
    <property type="entry name" value="Homeodomain-like"/>
    <property type="match status" value="1"/>
</dbReference>
<dbReference type="PANTHER" id="PTHR10815">
    <property type="entry name" value="METHYLATED-DNA--PROTEIN-CYSTEINE METHYLTRANSFERASE"/>
    <property type="match status" value="1"/>
</dbReference>
<dbReference type="Pfam" id="PF01035">
    <property type="entry name" value="DNA_binding_1"/>
    <property type="match status" value="1"/>
</dbReference>
<keyword evidence="13" id="KW-1185">Reference proteome</keyword>
<evidence type="ECO:0000313" key="13">
    <source>
        <dbReference type="Proteomes" id="UP000092627"/>
    </source>
</evidence>
<comment type="catalytic activity">
    <reaction evidence="1">
        <text>a 4-O-methyl-thymidine in DNA + L-cysteinyl-[protein] = a thymidine in DNA + S-methyl-L-cysteinyl-[protein]</text>
        <dbReference type="Rhea" id="RHEA:53428"/>
        <dbReference type="Rhea" id="RHEA-COMP:10131"/>
        <dbReference type="Rhea" id="RHEA-COMP:10132"/>
        <dbReference type="Rhea" id="RHEA-COMP:13555"/>
        <dbReference type="Rhea" id="RHEA-COMP:13556"/>
        <dbReference type="ChEBI" id="CHEBI:29950"/>
        <dbReference type="ChEBI" id="CHEBI:82612"/>
        <dbReference type="ChEBI" id="CHEBI:137386"/>
        <dbReference type="ChEBI" id="CHEBI:137387"/>
        <dbReference type="EC" id="2.1.1.63"/>
    </reaction>
</comment>
<reference evidence="12 13" key="1">
    <citation type="submission" date="2016-06" db="EMBL/GenBank/DDBJ databases">
        <authorList>
            <person name="Kjaerup R.B."/>
            <person name="Dalgaard T.S."/>
            <person name="Juul-Madsen H.R."/>
        </authorList>
    </citation>
    <scope>NUCLEOTIDE SEQUENCE [LARGE SCALE GENOMIC DNA]</scope>
    <source>
        <strain evidence="12 13">CECT 5080</strain>
    </source>
</reference>
<dbReference type="SUPFAM" id="SSF46767">
    <property type="entry name" value="Methylated DNA-protein cysteine methyltransferase, C-terminal domain"/>
    <property type="match status" value="1"/>
</dbReference>
<dbReference type="Pfam" id="PF12833">
    <property type="entry name" value="HTH_18"/>
    <property type="match status" value="1"/>
</dbReference>
<keyword evidence="4" id="KW-0489">Methyltransferase</keyword>
<evidence type="ECO:0000256" key="3">
    <source>
        <dbReference type="ARBA" id="ARBA00011918"/>
    </source>
</evidence>
<dbReference type="NCBIfam" id="TIGR00589">
    <property type="entry name" value="ogt"/>
    <property type="match status" value="1"/>
</dbReference>
<dbReference type="InterPro" id="IPR036388">
    <property type="entry name" value="WH-like_DNA-bd_sf"/>
</dbReference>
<evidence type="ECO:0000256" key="7">
    <source>
        <dbReference type="ARBA" id="ARBA00023015"/>
    </source>
</evidence>
<dbReference type="Proteomes" id="UP000092627">
    <property type="component" value="Unassembled WGS sequence"/>
</dbReference>
<dbReference type="InterPro" id="IPR009057">
    <property type="entry name" value="Homeodomain-like_sf"/>
</dbReference>
<dbReference type="InterPro" id="IPR036217">
    <property type="entry name" value="MethylDNA_cys_MeTrfase_DNAb"/>
</dbReference>
<keyword evidence="7" id="KW-0805">Transcription regulation</keyword>
<dbReference type="STRING" id="295068.MAQ5080_01195"/>